<name>A0AB39PN05_9ACTN</name>
<organism evidence="2">
    <name type="scientific">Streptomyces sp. R21</name>
    <dbReference type="NCBI Taxonomy" id="3238627"/>
    <lineage>
        <taxon>Bacteria</taxon>
        <taxon>Bacillati</taxon>
        <taxon>Actinomycetota</taxon>
        <taxon>Actinomycetes</taxon>
        <taxon>Kitasatosporales</taxon>
        <taxon>Streptomycetaceae</taxon>
        <taxon>Streptomyces</taxon>
    </lineage>
</organism>
<proteinExistence type="predicted"/>
<evidence type="ECO:0000313" key="2">
    <source>
        <dbReference type="EMBL" id="XDQ31158.1"/>
    </source>
</evidence>
<reference evidence="2" key="1">
    <citation type="submission" date="2024-07" db="EMBL/GenBank/DDBJ databases">
        <authorList>
            <person name="Yu S.T."/>
        </authorList>
    </citation>
    <scope>NUCLEOTIDE SEQUENCE</scope>
    <source>
        <strain evidence="2">R21</strain>
    </source>
</reference>
<sequence>MPRHPAAVHIDVETLTPERWDDFAALCRRMGGNRGCWCMWWREAKGEPRTAPGRLAAQQLLGEARFPGLIAYAGKEREPVGWCALDRRDAFPRLNTTRDTAPEPAGATSGGAEPWVLPCFFVLEEWRHRGVSRALLAAALDEIARRGGTVVEAVPVDPATSNKSASASYTGTLPFFLAAGFTEVARRTPKGRVLVRRVLGSDR</sequence>
<dbReference type="Pfam" id="PF00583">
    <property type="entry name" value="Acetyltransf_1"/>
    <property type="match status" value="1"/>
</dbReference>
<dbReference type="SUPFAM" id="SSF55729">
    <property type="entry name" value="Acyl-CoA N-acyltransferases (Nat)"/>
    <property type="match status" value="1"/>
</dbReference>
<dbReference type="GO" id="GO:0016747">
    <property type="term" value="F:acyltransferase activity, transferring groups other than amino-acyl groups"/>
    <property type="evidence" value="ECO:0007669"/>
    <property type="project" value="InterPro"/>
</dbReference>
<feature type="domain" description="N-acetyltransferase" evidence="1">
    <location>
        <begin position="10"/>
        <end position="200"/>
    </location>
</feature>
<dbReference type="Gene3D" id="3.40.630.30">
    <property type="match status" value="1"/>
</dbReference>
<protein>
    <submittedName>
        <fullName evidence="2">N-acetyltransferase family protein</fullName>
    </submittedName>
</protein>
<gene>
    <name evidence="2" type="ORF">AB5J56_43515</name>
</gene>
<dbReference type="PROSITE" id="PS51186">
    <property type="entry name" value="GNAT"/>
    <property type="match status" value="1"/>
</dbReference>
<dbReference type="RefSeq" id="WP_369241793.1">
    <property type="nucleotide sequence ID" value="NZ_CP163435.1"/>
</dbReference>
<dbReference type="EMBL" id="CP163435">
    <property type="protein sequence ID" value="XDQ31158.1"/>
    <property type="molecule type" value="Genomic_DNA"/>
</dbReference>
<evidence type="ECO:0000259" key="1">
    <source>
        <dbReference type="PROSITE" id="PS51186"/>
    </source>
</evidence>
<accession>A0AB39PN05</accession>
<dbReference type="AlphaFoldDB" id="A0AB39PN05"/>
<dbReference type="InterPro" id="IPR000182">
    <property type="entry name" value="GNAT_dom"/>
</dbReference>
<dbReference type="CDD" id="cd04301">
    <property type="entry name" value="NAT_SF"/>
    <property type="match status" value="1"/>
</dbReference>
<dbReference type="InterPro" id="IPR016181">
    <property type="entry name" value="Acyl_CoA_acyltransferase"/>
</dbReference>